<dbReference type="InterPro" id="IPR028082">
    <property type="entry name" value="Peripla_BP_I"/>
</dbReference>
<dbReference type="PROSITE" id="PS00356">
    <property type="entry name" value="HTH_LACI_1"/>
    <property type="match status" value="1"/>
</dbReference>
<protein>
    <recommendedName>
        <fullName evidence="4">HTH lacI-type domain-containing protein</fullName>
    </recommendedName>
</protein>
<proteinExistence type="predicted"/>
<dbReference type="InterPro" id="IPR000843">
    <property type="entry name" value="HTH_LacI"/>
</dbReference>
<feature type="non-terminal residue" evidence="5">
    <location>
        <position position="111"/>
    </location>
</feature>
<reference evidence="5 6" key="1">
    <citation type="submission" date="2015-09" db="EMBL/GenBank/DDBJ databases">
        <title>Draft genome sequence of Kouleothrix aurantiaca JCM 19913.</title>
        <authorList>
            <person name="Hemp J."/>
        </authorList>
    </citation>
    <scope>NUCLEOTIDE SEQUENCE [LARGE SCALE GENOMIC DNA]</scope>
    <source>
        <strain evidence="5 6">COM-B</strain>
    </source>
</reference>
<organism evidence="5 6">
    <name type="scientific">Kouleothrix aurantiaca</name>
    <dbReference type="NCBI Taxonomy" id="186479"/>
    <lineage>
        <taxon>Bacteria</taxon>
        <taxon>Bacillati</taxon>
        <taxon>Chloroflexota</taxon>
        <taxon>Chloroflexia</taxon>
        <taxon>Chloroflexales</taxon>
        <taxon>Roseiflexineae</taxon>
        <taxon>Roseiflexaceae</taxon>
        <taxon>Kouleothrix</taxon>
    </lineage>
</organism>
<dbReference type="PANTHER" id="PTHR30146">
    <property type="entry name" value="LACI-RELATED TRANSCRIPTIONAL REPRESSOR"/>
    <property type="match status" value="1"/>
</dbReference>
<evidence type="ECO:0000313" key="6">
    <source>
        <dbReference type="Proteomes" id="UP000050509"/>
    </source>
</evidence>
<dbReference type="SUPFAM" id="SSF53822">
    <property type="entry name" value="Periplasmic binding protein-like I"/>
    <property type="match status" value="1"/>
</dbReference>
<evidence type="ECO:0000256" key="2">
    <source>
        <dbReference type="ARBA" id="ARBA00023125"/>
    </source>
</evidence>
<dbReference type="InterPro" id="IPR010982">
    <property type="entry name" value="Lambda_DNA-bd_dom_sf"/>
</dbReference>
<evidence type="ECO:0000259" key="4">
    <source>
        <dbReference type="PROSITE" id="PS50932"/>
    </source>
</evidence>
<dbReference type="SMART" id="SM00354">
    <property type="entry name" value="HTH_LACI"/>
    <property type="match status" value="1"/>
</dbReference>
<sequence length="111" mass="12210">MAVTITDVAERAGVSAMTVSRVINGSQRVRSDTRKRVEAAIAELGYVPNSLARGLSSQRAGLLALLVPDVANPFFTLIVRGAEHVARRAGYRMILCNTESELEREYEYVQE</sequence>
<evidence type="ECO:0000256" key="1">
    <source>
        <dbReference type="ARBA" id="ARBA00023015"/>
    </source>
</evidence>
<dbReference type="Gene3D" id="1.10.260.40">
    <property type="entry name" value="lambda repressor-like DNA-binding domains"/>
    <property type="match status" value="1"/>
</dbReference>
<comment type="caution">
    <text evidence="5">The sequence shown here is derived from an EMBL/GenBank/DDBJ whole genome shotgun (WGS) entry which is preliminary data.</text>
</comment>
<keyword evidence="2" id="KW-0238">DNA-binding</keyword>
<keyword evidence="3" id="KW-0804">Transcription</keyword>
<evidence type="ECO:0000256" key="3">
    <source>
        <dbReference type="ARBA" id="ARBA00023163"/>
    </source>
</evidence>
<dbReference type="FunFam" id="1.10.260.40:FF:000002">
    <property type="entry name" value="HTH-type transcriptional repressor PurR"/>
    <property type="match status" value="1"/>
</dbReference>
<dbReference type="CDD" id="cd01392">
    <property type="entry name" value="HTH_LacI"/>
    <property type="match status" value="1"/>
</dbReference>
<feature type="domain" description="HTH lacI-type" evidence="4">
    <location>
        <begin position="3"/>
        <end position="57"/>
    </location>
</feature>
<name>A0A0P9DN85_9CHLR</name>
<dbReference type="AlphaFoldDB" id="A0A0P9DN85"/>
<evidence type="ECO:0000313" key="5">
    <source>
        <dbReference type="EMBL" id="KPV51577.1"/>
    </source>
</evidence>
<dbReference type="GO" id="GO:0000976">
    <property type="term" value="F:transcription cis-regulatory region binding"/>
    <property type="evidence" value="ECO:0007669"/>
    <property type="project" value="TreeGrafter"/>
</dbReference>
<dbReference type="SUPFAM" id="SSF47413">
    <property type="entry name" value="lambda repressor-like DNA-binding domains"/>
    <property type="match status" value="1"/>
</dbReference>
<dbReference type="Gene3D" id="3.40.50.2300">
    <property type="match status" value="1"/>
</dbReference>
<dbReference type="Proteomes" id="UP000050509">
    <property type="component" value="Unassembled WGS sequence"/>
</dbReference>
<dbReference type="Pfam" id="PF00356">
    <property type="entry name" value="LacI"/>
    <property type="match status" value="1"/>
</dbReference>
<dbReference type="GO" id="GO:0003700">
    <property type="term" value="F:DNA-binding transcription factor activity"/>
    <property type="evidence" value="ECO:0007669"/>
    <property type="project" value="TreeGrafter"/>
</dbReference>
<keyword evidence="1" id="KW-0805">Transcription regulation</keyword>
<dbReference type="PRINTS" id="PR00036">
    <property type="entry name" value="HTHLACI"/>
</dbReference>
<accession>A0A0P9DN85</accession>
<dbReference type="PANTHER" id="PTHR30146:SF109">
    <property type="entry name" value="HTH-TYPE TRANSCRIPTIONAL REGULATOR GALS"/>
    <property type="match status" value="1"/>
</dbReference>
<dbReference type="EMBL" id="LJCR01000857">
    <property type="protein sequence ID" value="KPV51577.1"/>
    <property type="molecule type" value="Genomic_DNA"/>
</dbReference>
<gene>
    <name evidence="5" type="ORF">SE17_20395</name>
</gene>
<keyword evidence="6" id="KW-1185">Reference proteome</keyword>
<dbReference type="PROSITE" id="PS50932">
    <property type="entry name" value="HTH_LACI_2"/>
    <property type="match status" value="1"/>
</dbReference>